<sequence>MSAAQRSSSKTKPKSGFHTARNAFLSGLLLLAPLAVTWLVFSWLITKVGGTFRPVFQVFAPESFKRENLELIWNVLTTIIVVGLVTLLGYVSRYVLSAYFGRTAERFIDNIPGVGSVYRWVKQIVDTFSAQKRNIFEKVVLVEYPAPGSWVVGFLTNRAAGEIQHRTENELVTVFIPTTPNPTSGFLLFYPQHRVTTLDMSVSEAMKLIISGGTVVPPWPPPPPTNPPFEIEAGEEDTPPRNDAS</sequence>
<evidence type="ECO:0000313" key="3">
    <source>
        <dbReference type="EMBL" id="WRQ89162.1"/>
    </source>
</evidence>
<reference evidence="3 4" key="1">
    <citation type="submission" date="2023-12" db="EMBL/GenBank/DDBJ databases">
        <title>Description of an unclassified Opitutus bacterium of Verrucomicrobiota.</title>
        <authorList>
            <person name="Zhang D.-F."/>
        </authorList>
    </citation>
    <scope>NUCLEOTIDE SEQUENCE [LARGE SCALE GENOMIC DNA]</scope>
    <source>
        <strain evidence="3 4">WL0086</strain>
    </source>
</reference>
<organism evidence="3 4">
    <name type="scientific">Actomonas aquatica</name>
    <dbReference type="NCBI Taxonomy" id="2866162"/>
    <lineage>
        <taxon>Bacteria</taxon>
        <taxon>Pseudomonadati</taxon>
        <taxon>Verrucomicrobiota</taxon>
        <taxon>Opitutia</taxon>
        <taxon>Opitutales</taxon>
        <taxon>Opitutaceae</taxon>
        <taxon>Actomonas</taxon>
    </lineage>
</organism>
<protein>
    <submittedName>
        <fullName evidence="3">DUF502 domain-containing protein</fullName>
    </submittedName>
</protein>
<name>A0ABZ1CCJ7_9BACT</name>
<evidence type="ECO:0000313" key="4">
    <source>
        <dbReference type="Proteomes" id="UP000738431"/>
    </source>
</evidence>
<gene>
    <name evidence="3" type="ORF">K1X11_007060</name>
</gene>
<accession>A0ABZ1CCJ7</accession>
<dbReference type="Proteomes" id="UP000738431">
    <property type="component" value="Chromosome"/>
</dbReference>
<evidence type="ECO:0000256" key="2">
    <source>
        <dbReference type="SAM" id="Phobius"/>
    </source>
</evidence>
<feature type="transmembrane region" description="Helical" evidence="2">
    <location>
        <begin position="21"/>
        <end position="45"/>
    </location>
</feature>
<keyword evidence="2" id="KW-1133">Transmembrane helix</keyword>
<dbReference type="InterPro" id="IPR007462">
    <property type="entry name" value="COV1-like"/>
</dbReference>
<dbReference type="PANTHER" id="PTHR31876">
    <property type="entry name" value="COV-LIKE PROTEIN 1"/>
    <property type="match status" value="1"/>
</dbReference>
<dbReference type="Pfam" id="PF04367">
    <property type="entry name" value="DUF502"/>
    <property type="match status" value="1"/>
</dbReference>
<evidence type="ECO:0000256" key="1">
    <source>
        <dbReference type="SAM" id="MobiDB-lite"/>
    </source>
</evidence>
<keyword evidence="2" id="KW-0472">Membrane</keyword>
<dbReference type="RefSeq" id="WP_221031029.1">
    <property type="nucleotide sequence ID" value="NZ_CP139781.1"/>
</dbReference>
<dbReference type="PANTHER" id="PTHR31876:SF26">
    <property type="entry name" value="PROTEIN LIKE COV 2"/>
    <property type="match status" value="1"/>
</dbReference>
<feature type="region of interest" description="Disordered" evidence="1">
    <location>
        <begin position="217"/>
        <end position="245"/>
    </location>
</feature>
<keyword evidence="4" id="KW-1185">Reference proteome</keyword>
<feature type="transmembrane region" description="Helical" evidence="2">
    <location>
        <begin position="71"/>
        <end position="96"/>
    </location>
</feature>
<proteinExistence type="predicted"/>
<feature type="compositionally biased region" description="Pro residues" evidence="1">
    <location>
        <begin position="217"/>
        <end position="227"/>
    </location>
</feature>
<keyword evidence="2" id="KW-0812">Transmembrane</keyword>
<dbReference type="EMBL" id="CP139781">
    <property type="protein sequence ID" value="WRQ89162.1"/>
    <property type="molecule type" value="Genomic_DNA"/>
</dbReference>